<protein>
    <submittedName>
        <fullName evidence="6">LysR family transcriptional regulator</fullName>
    </submittedName>
</protein>
<proteinExistence type="inferred from homology"/>
<dbReference type="Pfam" id="PF00126">
    <property type="entry name" value="HTH_1"/>
    <property type="match status" value="1"/>
</dbReference>
<dbReference type="RefSeq" id="WP_301805353.1">
    <property type="nucleotide sequence ID" value="NZ_JAUJZH010000003.1"/>
</dbReference>
<organism evidence="6 7">
    <name type="scientific">Variovorax ginsengisoli</name>
    <dbReference type="NCBI Taxonomy" id="363844"/>
    <lineage>
        <taxon>Bacteria</taxon>
        <taxon>Pseudomonadati</taxon>
        <taxon>Pseudomonadota</taxon>
        <taxon>Betaproteobacteria</taxon>
        <taxon>Burkholderiales</taxon>
        <taxon>Comamonadaceae</taxon>
        <taxon>Variovorax</taxon>
    </lineage>
</organism>
<keyword evidence="3" id="KW-0238">DNA-binding</keyword>
<evidence type="ECO:0000259" key="5">
    <source>
        <dbReference type="PROSITE" id="PS50931"/>
    </source>
</evidence>
<dbReference type="PRINTS" id="PR00039">
    <property type="entry name" value="HTHLYSR"/>
</dbReference>
<reference evidence="6" key="1">
    <citation type="submission" date="2023-06" db="EMBL/GenBank/DDBJ databases">
        <authorList>
            <person name="Jiang Y."/>
            <person name="Liu Q."/>
        </authorList>
    </citation>
    <scope>NUCLEOTIDE SEQUENCE</scope>
    <source>
        <strain evidence="6">CGMCC 1.12090</strain>
    </source>
</reference>
<dbReference type="PROSITE" id="PS50931">
    <property type="entry name" value="HTH_LYSR"/>
    <property type="match status" value="1"/>
</dbReference>
<dbReference type="SUPFAM" id="SSF46785">
    <property type="entry name" value="Winged helix' DNA-binding domain"/>
    <property type="match status" value="1"/>
</dbReference>
<dbReference type="PANTHER" id="PTHR30427">
    <property type="entry name" value="TRANSCRIPTIONAL ACTIVATOR PROTEIN LYSR"/>
    <property type="match status" value="1"/>
</dbReference>
<evidence type="ECO:0000256" key="4">
    <source>
        <dbReference type="ARBA" id="ARBA00023163"/>
    </source>
</evidence>
<keyword evidence="4" id="KW-0804">Transcription</keyword>
<dbReference type="Gene3D" id="1.10.10.10">
    <property type="entry name" value="Winged helix-like DNA-binding domain superfamily/Winged helix DNA-binding domain"/>
    <property type="match status" value="1"/>
</dbReference>
<dbReference type="Gene3D" id="3.40.190.290">
    <property type="match status" value="1"/>
</dbReference>
<dbReference type="SUPFAM" id="SSF53850">
    <property type="entry name" value="Periplasmic binding protein-like II"/>
    <property type="match status" value="1"/>
</dbReference>
<accession>A0ABT8RYQ3</accession>
<comment type="similarity">
    <text evidence="1">Belongs to the LysR transcriptional regulatory family.</text>
</comment>
<evidence type="ECO:0000313" key="7">
    <source>
        <dbReference type="Proteomes" id="UP001169027"/>
    </source>
</evidence>
<feature type="domain" description="HTH lysR-type" evidence="5">
    <location>
        <begin position="1"/>
        <end position="58"/>
    </location>
</feature>
<evidence type="ECO:0000256" key="2">
    <source>
        <dbReference type="ARBA" id="ARBA00023015"/>
    </source>
</evidence>
<dbReference type="InterPro" id="IPR036390">
    <property type="entry name" value="WH_DNA-bd_sf"/>
</dbReference>
<dbReference type="InterPro" id="IPR005119">
    <property type="entry name" value="LysR_subst-bd"/>
</dbReference>
<evidence type="ECO:0000256" key="1">
    <source>
        <dbReference type="ARBA" id="ARBA00009437"/>
    </source>
</evidence>
<dbReference type="EMBL" id="JAUKVY010000003">
    <property type="protein sequence ID" value="MDO1531809.1"/>
    <property type="molecule type" value="Genomic_DNA"/>
</dbReference>
<name>A0ABT8RYQ3_9BURK</name>
<keyword evidence="2" id="KW-0805">Transcription regulation</keyword>
<evidence type="ECO:0000256" key="3">
    <source>
        <dbReference type="ARBA" id="ARBA00023125"/>
    </source>
</evidence>
<dbReference type="PANTHER" id="PTHR30427:SF1">
    <property type="entry name" value="TRANSCRIPTIONAL ACTIVATOR PROTEIN LYSR"/>
    <property type="match status" value="1"/>
</dbReference>
<comment type="caution">
    <text evidence="6">The sequence shown here is derived from an EMBL/GenBank/DDBJ whole genome shotgun (WGS) entry which is preliminary data.</text>
</comment>
<sequence>MRLRHIEVFNAIMLTGSVSAAARLINITQPAVSRTLQHAEIQLGFPLFQRAKGRLSATTEALALYPHIERLFAQLDEVQRLAANLRTASDAGELRVLSVLALSYEVLPRALKRFREQHPSIAVTLESLHSPQIMSALLLQEADVGFAFSPAVHPSLTQEALADSRMVCIAPKGMLPRALLRNGSVALHDLVKLPVIGLDSRDPVGTSLSQACRQAGVGFQQAVVTVQTYHAALAMAHHGLGVALVDGCTANSADRGKVDVLTLEPHIPVPIRALRFAGRPDSVAVRSITRFMREAIEEMKVPG</sequence>
<gene>
    <name evidence="6" type="ORF">Q2T77_05880</name>
</gene>
<dbReference type="Pfam" id="PF03466">
    <property type="entry name" value="LysR_substrate"/>
    <property type="match status" value="1"/>
</dbReference>
<dbReference type="InterPro" id="IPR036388">
    <property type="entry name" value="WH-like_DNA-bd_sf"/>
</dbReference>
<dbReference type="Proteomes" id="UP001169027">
    <property type="component" value="Unassembled WGS sequence"/>
</dbReference>
<keyword evidence="7" id="KW-1185">Reference proteome</keyword>
<evidence type="ECO:0000313" key="6">
    <source>
        <dbReference type="EMBL" id="MDO1531809.1"/>
    </source>
</evidence>
<dbReference type="InterPro" id="IPR000847">
    <property type="entry name" value="LysR_HTH_N"/>
</dbReference>